<evidence type="ECO:0000313" key="2">
    <source>
        <dbReference type="Proteomes" id="UP000004319"/>
    </source>
</evidence>
<reference evidence="1 2" key="1">
    <citation type="journal article" date="2011" name="Biochem. Biophys. Res. Commun.">
        <title>Increased number of Arginine-based salt bridges contributes to the thermotolerance of thermotolerant acetic acid bacteria, Acetobacter tropicalis SKU1100.</title>
        <authorList>
            <person name="Matsutani M."/>
            <person name="Hirakawa H."/>
            <person name="Nishikura M."/>
            <person name="Soemphol W."/>
            <person name="Ali I.A.I."/>
            <person name="Yakushi T."/>
            <person name="Matsushita K."/>
        </authorList>
    </citation>
    <scope>NUCLEOTIDE SEQUENCE [LARGE SCALE GENOMIC DNA]</scope>
    <source>
        <strain evidence="1 2">NBRC 101654</strain>
    </source>
</reference>
<dbReference type="Proteomes" id="UP000004319">
    <property type="component" value="Unassembled WGS sequence"/>
</dbReference>
<accession>F7VJ33</accession>
<gene>
    <name evidence="1" type="ORF">ATPR_3382</name>
</gene>
<protein>
    <submittedName>
        <fullName evidence="1">Uncharacterized protein</fullName>
    </submittedName>
</protein>
<proteinExistence type="predicted"/>
<name>F7VJ33_9PROT</name>
<dbReference type="EMBL" id="BABS01000237">
    <property type="protein sequence ID" value="GAA10378.1"/>
    <property type="molecule type" value="Genomic_DNA"/>
</dbReference>
<evidence type="ECO:0000313" key="1">
    <source>
        <dbReference type="EMBL" id="GAA10378.1"/>
    </source>
</evidence>
<dbReference type="AlphaFoldDB" id="F7VJ33"/>
<sequence>MSTISCRYSEYIECPSEIVGNGCDVDLDGCFGKTAPSHPA</sequence>
<organism evidence="1 2">
    <name type="scientific">Acetobacter tropicalis NBRC 101654</name>
    <dbReference type="NCBI Taxonomy" id="749388"/>
    <lineage>
        <taxon>Bacteria</taxon>
        <taxon>Pseudomonadati</taxon>
        <taxon>Pseudomonadota</taxon>
        <taxon>Alphaproteobacteria</taxon>
        <taxon>Acetobacterales</taxon>
        <taxon>Acetobacteraceae</taxon>
        <taxon>Acetobacter</taxon>
    </lineage>
</organism>
<comment type="caution">
    <text evidence="1">The sequence shown here is derived from an EMBL/GenBank/DDBJ whole genome shotgun (WGS) entry which is preliminary data.</text>
</comment>